<evidence type="ECO:0000259" key="13">
    <source>
        <dbReference type="PROSITE" id="PS50157"/>
    </source>
</evidence>
<evidence type="ECO:0000259" key="14">
    <source>
        <dbReference type="PROSITE" id="PS51915"/>
    </source>
</evidence>
<feature type="domain" description="C2H2-type" evidence="13">
    <location>
        <begin position="718"/>
        <end position="741"/>
    </location>
</feature>
<evidence type="ECO:0000256" key="11">
    <source>
        <dbReference type="PROSITE-ProRule" id="PRU01263"/>
    </source>
</evidence>
<keyword evidence="2 11" id="KW-0479">Metal-binding</keyword>
<feature type="compositionally biased region" description="Polar residues" evidence="12">
    <location>
        <begin position="766"/>
        <end position="777"/>
    </location>
</feature>
<feature type="domain" description="C2H2-type" evidence="13">
    <location>
        <begin position="526"/>
        <end position="554"/>
    </location>
</feature>
<gene>
    <name evidence="15" type="ORF">BINO364_LOCUS7324</name>
</gene>
<dbReference type="GO" id="GO:0008270">
    <property type="term" value="F:zinc ion binding"/>
    <property type="evidence" value="ECO:0007669"/>
    <property type="project" value="UniProtKB-UniRule"/>
</dbReference>
<keyword evidence="3" id="KW-0677">Repeat</keyword>
<dbReference type="Gene3D" id="3.30.160.60">
    <property type="entry name" value="Classic Zinc Finger"/>
    <property type="match status" value="6"/>
</dbReference>
<keyword evidence="5 11" id="KW-0862">Zinc</keyword>
<evidence type="ECO:0000256" key="7">
    <source>
        <dbReference type="ARBA" id="ARBA00023125"/>
    </source>
</evidence>
<feature type="non-terminal residue" evidence="15">
    <location>
        <position position="810"/>
    </location>
</feature>
<dbReference type="PROSITE" id="PS51915">
    <property type="entry name" value="ZAD"/>
    <property type="match status" value="1"/>
</dbReference>
<proteinExistence type="predicted"/>
<feature type="binding site" evidence="11">
    <location>
        <position position="10"/>
    </location>
    <ligand>
        <name>Zn(2+)</name>
        <dbReference type="ChEBI" id="CHEBI:29105"/>
    </ligand>
</feature>
<sequence length="810" mass="94267">MLQLKVCMVCLKSDVKVFSMNTGQLRKEYNLASGLKTNSHNGLPEYLCYQCVAYVRNFKKFRDKCQRTYYALQEVLHRNKEITKTIIEEIDTKILKIEPTLSYLTPNHSRTKYERAKFKWIKHNRVGLKHQDEISVFQYTTTSDDLIFEVPRKKPKLSKDLVEECIKQEDKTIASLKPSLENEKVVEIEVNDSIFDNNFDNCDEEIIDIDNIDINVTNEVQSKGDEDVDGMNLEEEYATMCPISIVEAEAVADVYKLFAQGKFQCTVCKKAYYNENRLSAHMRMHDTHTSGSYFCGLCSYYYRTEFLLRTHMTEKHMYKYLCKKCPEVNFDRTSAKQHFIWAHLQKGSKKDANWYESQPSTATKGNKKNKLFIRPIRNSQRLPQDFPVYSPISQEEQYAIVKERQKTKNYIDSPFKCEYCYKGFREVITYKKHMKKHDPAHSGKLQCDACKIYCPDARKMYKHMNMSHLFKYSCQMCSYVCFSRGQAKMHYKWHKNVTYSCPHCNKEFTKASTRLTHIRIKHPSTYICNLCGHSFVSVTGLYCHKKLAHTKQEVEESAGAPDPAHALYCAECDVQFRDDAALATHYGSSIKHADTNLSIKTLRKDGAGMRRGRPRQTGSGIVNTGVQTSTTCEICHKYLSNDAQARRHYEAEHPGARYLKRYMCDICGHTTRQYANLTVHMRTHTLEKPYACPHCERRFSMPSNRDRHLVVHTGEKRYQCQHCHRRFTQSSAVKLHIQTVHLKIPYAPWDKKNRKRRRDPDPSNPHMQVNPNPNQLALPTGLAPTSHPAQKFLLDSSHGNYLSAYITYNE</sequence>
<dbReference type="SMART" id="SM00868">
    <property type="entry name" value="zf-AD"/>
    <property type="match status" value="1"/>
</dbReference>
<dbReference type="InterPro" id="IPR013087">
    <property type="entry name" value="Znf_C2H2_type"/>
</dbReference>
<protein>
    <submittedName>
        <fullName evidence="15">Uncharacterized protein</fullName>
    </submittedName>
</protein>
<reference evidence="15" key="1">
    <citation type="submission" date="2021-12" db="EMBL/GenBank/DDBJ databases">
        <authorList>
            <person name="Martin H S."/>
        </authorList>
    </citation>
    <scope>NUCLEOTIDE SEQUENCE</scope>
</reference>
<dbReference type="SUPFAM" id="SSF57667">
    <property type="entry name" value="beta-beta-alpha zinc fingers"/>
    <property type="match status" value="4"/>
</dbReference>
<feature type="region of interest" description="Disordered" evidence="12">
    <location>
        <begin position="747"/>
        <end position="784"/>
    </location>
</feature>
<dbReference type="SMART" id="SM00355">
    <property type="entry name" value="ZnF_C2H2"/>
    <property type="match status" value="13"/>
</dbReference>
<evidence type="ECO:0000256" key="10">
    <source>
        <dbReference type="PROSITE-ProRule" id="PRU00042"/>
    </source>
</evidence>
<feature type="domain" description="C2H2-type" evidence="13">
    <location>
        <begin position="662"/>
        <end position="689"/>
    </location>
</feature>
<feature type="domain" description="ZAD" evidence="14">
    <location>
        <begin position="5"/>
        <end position="75"/>
    </location>
</feature>
<feature type="domain" description="C2H2-type" evidence="13">
    <location>
        <begin position="499"/>
        <end position="527"/>
    </location>
</feature>
<dbReference type="GO" id="GO:0003677">
    <property type="term" value="F:DNA binding"/>
    <property type="evidence" value="ECO:0007669"/>
    <property type="project" value="UniProtKB-KW"/>
</dbReference>
<dbReference type="PANTHER" id="PTHR24379">
    <property type="entry name" value="KRAB AND ZINC FINGER DOMAIN-CONTAINING"/>
    <property type="match status" value="1"/>
</dbReference>
<keyword evidence="6" id="KW-0805">Transcription regulation</keyword>
<evidence type="ECO:0000313" key="16">
    <source>
        <dbReference type="Proteomes" id="UP000838878"/>
    </source>
</evidence>
<evidence type="ECO:0000256" key="12">
    <source>
        <dbReference type="SAM" id="MobiDB-lite"/>
    </source>
</evidence>
<keyword evidence="8" id="KW-0804">Transcription</keyword>
<dbReference type="AlphaFoldDB" id="A0A8J9Y6W6"/>
<dbReference type="FunFam" id="3.30.160.60:FF:000110">
    <property type="entry name" value="Zinc finger protein-like"/>
    <property type="match status" value="1"/>
</dbReference>
<evidence type="ECO:0000313" key="15">
    <source>
        <dbReference type="EMBL" id="CAH0721194.1"/>
    </source>
</evidence>
<dbReference type="GO" id="GO:0005634">
    <property type="term" value="C:nucleus"/>
    <property type="evidence" value="ECO:0007669"/>
    <property type="project" value="UniProtKB-SubCell"/>
</dbReference>
<keyword evidence="7" id="KW-0238">DNA-binding</keyword>
<feature type="binding site" evidence="11">
    <location>
        <position position="7"/>
    </location>
    <ligand>
        <name>Zn(2+)</name>
        <dbReference type="ChEBI" id="CHEBI:29105"/>
    </ligand>
</feature>
<dbReference type="Pfam" id="PF00096">
    <property type="entry name" value="zf-C2H2"/>
    <property type="match status" value="4"/>
</dbReference>
<dbReference type="InterPro" id="IPR012934">
    <property type="entry name" value="Znf_AD"/>
</dbReference>
<dbReference type="FunFam" id="3.30.160.60:FF:000446">
    <property type="entry name" value="Zinc finger protein"/>
    <property type="match status" value="1"/>
</dbReference>
<feature type="domain" description="C2H2-type" evidence="13">
    <location>
        <begin position="263"/>
        <end position="290"/>
    </location>
</feature>
<evidence type="ECO:0000256" key="3">
    <source>
        <dbReference type="ARBA" id="ARBA00022737"/>
    </source>
</evidence>
<evidence type="ECO:0000256" key="1">
    <source>
        <dbReference type="ARBA" id="ARBA00004123"/>
    </source>
</evidence>
<comment type="subcellular location">
    <subcellularLocation>
        <location evidence="1">Nucleus</location>
    </subcellularLocation>
</comment>
<dbReference type="PANTHER" id="PTHR24379:SF121">
    <property type="entry name" value="C2H2-TYPE DOMAIN-CONTAINING PROTEIN"/>
    <property type="match status" value="1"/>
</dbReference>
<evidence type="ECO:0000256" key="8">
    <source>
        <dbReference type="ARBA" id="ARBA00023163"/>
    </source>
</evidence>
<evidence type="ECO:0000256" key="9">
    <source>
        <dbReference type="ARBA" id="ARBA00023242"/>
    </source>
</evidence>
<dbReference type="SUPFAM" id="SSF57716">
    <property type="entry name" value="Glucocorticoid receptor-like (DNA-binding domain)"/>
    <property type="match status" value="1"/>
</dbReference>
<dbReference type="Pfam" id="PF07776">
    <property type="entry name" value="zf-AD"/>
    <property type="match status" value="1"/>
</dbReference>
<accession>A0A8J9Y6W6</accession>
<evidence type="ECO:0000256" key="6">
    <source>
        <dbReference type="ARBA" id="ARBA00023015"/>
    </source>
</evidence>
<dbReference type="FunFam" id="3.30.160.60:FF:000646">
    <property type="entry name" value="Myeloid zinc finger 1"/>
    <property type="match status" value="1"/>
</dbReference>
<evidence type="ECO:0000256" key="5">
    <source>
        <dbReference type="ARBA" id="ARBA00022833"/>
    </source>
</evidence>
<dbReference type="InterPro" id="IPR036236">
    <property type="entry name" value="Znf_C2H2_sf"/>
</dbReference>
<evidence type="ECO:0000256" key="2">
    <source>
        <dbReference type="ARBA" id="ARBA00022723"/>
    </source>
</evidence>
<dbReference type="EMBL" id="OV170222">
    <property type="protein sequence ID" value="CAH0721194.1"/>
    <property type="molecule type" value="Genomic_DNA"/>
</dbReference>
<dbReference type="Proteomes" id="UP000838878">
    <property type="component" value="Chromosome 2"/>
</dbReference>
<dbReference type="OrthoDB" id="9439903at2759"/>
<keyword evidence="16" id="KW-1185">Reference proteome</keyword>
<dbReference type="PROSITE" id="PS00028">
    <property type="entry name" value="ZINC_FINGER_C2H2_1"/>
    <property type="match status" value="7"/>
</dbReference>
<keyword evidence="4 10" id="KW-0863">Zinc-finger</keyword>
<evidence type="ECO:0000256" key="4">
    <source>
        <dbReference type="ARBA" id="ARBA00022771"/>
    </source>
</evidence>
<name>A0A8J9Y6W6_9NEOP</name>
<dbReference type="PROSITE" id="PS50157">
    <property type="entry name" value="ZINC_FINGER_C2H2_2"/>
    <property type="match status" value="7"/>
</dbReference>
<keyword evidence="9" id="KW-0539">Nucleus</keyword>
<feature type="domain" description="C2H2-type" evidence="13">
    <location>
        <begin position="690"/>
        <end position="717"/>
    </location>
</feature>
<feature type="domain" description="C2H2-type" evidence="13">
    <location>
        <begin position="415"/>
        <end position="446"/>
    </location>
</feature>
<dbReference type="Pfam" id="PF12874">
    <property type="entry name" value="zf-met"/>
    <property type="match status" value="2"/>
</dbReference>
<feature type="binding site" evidence="11">
    <location>
        <position position="51"/>
    </location>
    <ligand>
        <name>Zn(2+)</name>
        <dbReference type="ChEBI" id="CHEBI:29105"/>
    </ligand>
</feature>
<feature type="binding site" evidence="11">
    <location>
        <position position="48"/>
    </location>
    <ligand>
        <name>Zn(2+)</name>
        <dbReference type="ChEBI" id="CHEBI:29105"/>
    </ligand>
</feature>
<organism evidence="15 16">
    <name type="scientific">Brenthis ino</name>
    <name type="common">lesser marbled fritillary</name>
    <dbReference type="NCBI Taxonomy" id="405034"/>
    <lineage>
        <taxon>Eukaryota</taxon>
        <taxon>Metazoa</taxon>
        <taxon>Ecdysozoa</taxon>
        <taxon>Arthropoda</taxon>
        <taxon>Hexapoda</taxon>
        <taxon>Insecta</taxon>
        <taxon>Pterygota</taxon>
        <taxon>Neoptera</taxon>
        <taxon>Endopterygota</taxon>
        <taxon>Lepidoptera</taxon>
        <taxon>Glossata</taxon>
        <taxon>Ditrysia</taxon>
        <taxon>Papilionoidea</taxon>
        <taxon>Nymphalidae</taxon>
        <taxon>Heliconiinae</taxon>
        <taxon>Argynnini</taxon>
        <taxon>Brenthis</taxon>
    </lineage>
</organism>